<comment type="similarity">
    <text evidence="1">Belongs to the sigma-70 factor family. ECF subfamily.</text>
</comment>
<name>A0ABX5XX74_9BACT</name>
<feature type="domain" description="RNA polymerase sigma factor 70 region 4 type 2" evidence="7">
    <location>
        <begin position="150"/>
        <end position="200"/>
    </location>
</feature>
<feature type="domain" description="RNA polymerase sigma-70 region 2" evidence="6">
    <location>
        <begin position="40"/>
        <end position="105"/>
    </location>
</feature>
<evidence type="ECO:0000259" key="7">
    <source>
        <dbReference type="Pfam" id="PF08281"/>
    </source>
</evidence>
<gene>
    <name evidence="8" type="primary">rpoE_4</name>
    <name evidence="8" type="ORF">TBK1r_56420</name>
</gene>
<proteinExistence type="inferred from homology"/>
<dbReference type="InterPro" id="IPR039425">
    <property type="entry name" value="RNA_pol_sigma-70-like"/>
</dbReference>
<dbReference type="Gene3D" id="1.10.1740.10">
    <property type="match status" value="1"/>
</dbReference>
<evidence type="ECO:0000313" key="8">
    <source>
        <dbReference type="EMBL" id="QDV86623.1"/>
    </source>
</evidence>
<keyword evidence="2" id="KW-0805">Transcription regulation</keyword>
<evidence type="ECO:0000313" key="9">
    <source>
        <dbReference type="Proteomes" id="UP000318081"/>
    </source>
</evidence>
<dbReference type="SUPFAM" id="SSF88659">
    <property type="entry name" value="Sigma3 and sigma4 domains of RNA polymerase sigma factors"/>
    <property type="match status" value="1"/>
</dbReference>
<keyword evidence="4" id="KW-0804">Transcription</keyword>
<accession>A0ABX5XX74</accession>
<evidence type="ECO:0000256" key="2">
    <source>
        <dbReference type="ARBA" id="ARBA00023015"/>
    </source>
</evidence>
<protein>
    <submittedName>
        <fullName evidence="8">ECF RNA polymerase sigma-E factor</fullName>
    </submittedName>
</protein>
<evidence type="ECO:0000256" key="5">
    <source>
        <dbReference type="SAM" id="MobiDB-lite"/>
    </source>
</evidence>
<dbReference type="Proteomes" id="UP000318081">
    <property type="component" value="Chromosome"/>
</dbReference>
<dbReference type="Pfam" id="PF08281">
    <property type="entry name" value="Sigma70_r4_2"/>
    <property type="match status" value="1"/>
</dbReference>
<dbReference type="EMBL" id="CP036432">
    <property type="protein sequence ID" value="QDV86623.1"/>
    <property type="molecule type" value="Genomic_DNA"/>
</dbReference>
<organism evidence="8 9">
    <name type="scientific">Stieleria magnilauensis</name>
    <dbReference type="NCBI Taxonomy" id="2527963"/>
    <lineage>
        <taxon>Bacteria</taxon>
        <taxon>Pseudomonadati</taxon>
        <taxon>Planctomycetota</taxon>
        <taxon>Planctomycetia</taxon>
        <taxon>Pirellulales</taxon>
        <taxon>Pirellulaceae</taxon>
        <taxon>Stieleria</taxon>
    </lineage>
</organism>
<dbReference type="InterPro" id="IPR013324">
    <property type="entry name" value="RNA_pol_sigma_r3/r4-like"/>
</dbReference>
<dbReference type="InterPro" id="IPR014284">
    <property type="entry name" value="RNA_pol_sigma-70_dom"/>
</dbReference>
<dbReference type="Pfam" id="PF04542">
    <property type="entry name" value="Sigma70_r2"/>
    <property type="match status" value="1"/>
</dbReference>
<feature type="region of interest" description="Disordered" evidence="5">
    <location>
        <begin position="101"/>
        <end position="136"/>
    </location>
</feature>
<dbReference type="InterPro" id="IPR013325">
    <property type="entry name" value="RNA_pol_sigma_r2"/>
</dbReference>
<dbReference type="PANTHER" id="PTHR43133">
    <property type="entry name" value="RNA POLYMERASE ECF-TYPE SIGMA FACTO"/>
    <property type="match status" value="1"/>
</dbReference>
<evidence type="ECO:0000256" key="3">
    <source>
        <dbReference type="ARBA" id="ARBA00023082"/>
    </source>
</evidence>
<evidence type="ECO:0000256" key="4">
    <source>
        <dbReference type="ARBA" id="ARBA00023163"/>
    </source>
</evidence>
<reference evidence="8 9" key="1">
    <citation type="submission" date="2019-02" db="EMBL/GenBank/DDBJ databases">
        <title>Deep-cultivation of Planctomycetes and their phenomic and genomic characterization uncovers novel biology.</title>
        <authorList>
            <person name="Wiegand S."/>
            <person name="Jogler M."/>
            <person name="Boedeker C."/>
            <person name="Pinto D."/>
            <person name="Vollmers J."/>
            <person name="Rivas-Marin E."/>
            <person name="Kohn T."/>
            <person name="Peeters S.H."/>
            <person name="Heuer A."/>
            <person name="Rast P."/>
            <person name="Oberbeckmann S."/>
            <person name="Bunk B."/>
            <person name="Jeske O."/>
            <person name="Meyerdierks A."/>
            <person name="Storesund J.E."/>
            <person name="Kallscheuer N."/>
            <person name="Luecker S."/>
            <person name="Lage O.M."/>
            <person name="Pohl T."/>
            <person name="Merkel B.J."/>
            <person name="Hornburger P."/>
            <person name="Mueller R.-W."/>
            <person name="Bruemmer F."/>
            <person name="Labrenz M."/>
            <person name="Spormann A.M."/>
            <person name="Op den Camp H."/>
            <person name="Overmann J."/>
            <person name="Amann R."/>
            <person name="Jetten M.S.M."/>
            <person name="Mascher T."/>
            <person name="Medema M.H."/>
            <person name="Devos D.P."/>
            <person name="Kaster A.-K."/>
            <person name="Ovreas L."/>
            <person name="Rohde M."/>
            <person name="Galperin M.Y."/>
            <person name="Jogler C."/>
        </authorList>
    </citation>
    <scope>NUCLEOTIDE SEQUENCE [LARGE SCALE GENOMIC DNA]</scope>
    <source>
        <strain evidence="8 9">TBK1r</strain>
    </source>
</reference>
<keyword evidence="9" id="KW-1185">Reference proteome</keyword>
<dbReference type="PANTHER" id="PTHR43133:SF46">
    <property type="entry name" value="RNA POLYMERASE SIGMA-70 FACTOR ECF SUBFAMILY"/>
    <property type="match status" value="1"/>
</dbReference>
<dbReference type="InterPro" id="IPR007627">
    <property type="entry name" value="RNA_pol_sigma70_r2"/>
</dbReference>
<dbReference type="CDD" id="cd06171">
    <property type="entry name" value="Sigma70_r4"/>
    <property type="match status" value="1"/>
</dbReference>
<evidence type="ECO:0000256" key="1">
    <source>
        <dbReference type="ARBA" id="ARBA00010641"/>
    </source>
</evidence>
<sequence>MDAAFDSLFEDRRVCQRTSTRRASMQESLTEPEFSRAVSAGLPKLIAIARRLSGNEDIAAEAVQNALLKASKSWRQFRGQSHVDTWLTKIVIHAVRDGMAAQRRRQENLPPPPDIQRDGHSRCDSQSENLVTPERGPTQQVLDAEVRSVVAAAVRELPDRQREVFGLMVWQNMTAREVGQLLDITPQTVHANLHAARKRLRELLEPFVLDDRD</sequence>
<dbReference type="NCBIfam" id="TIGR02937">
    <property type="entry name" value="sigma70-ECF"/>
    <property type="match status" value="1"/>
</dbReference>
<feature type="compositionally biased region" description="Basic and acidic residues" evidence="5">
    <location>
        <begin position="115"/>
        <end position="125"/>
    </location>
</feature>
<evidence type="ECO:0000259" key="6">
    <source>
        <dbReference type="Pfam" id="PF04542"/>
    </source>
</evidence>
<keyword evidence="3" id="KW-0731">Sigma factor</keyword>
<dbReference type="InterPro" id="IPR036388">
    <property type="entry name" value="WH-like_DNA-bd_sf"/>
</dbReference>
<dbReference type="Gene3D" id="1.10.10.10">
    <property type="entry name" value="Winged helix-like DNA-binding domain superfamily/Winged helix DNA-binding domain"/>
    <property type="match status" value="1"/>
</dbReference>
<dbReference type="SUPFAM" id="SSF88946">
    <property type="entry name" value="Sigma2 domain of RNA polymerase sigma factors"/>
    <property type="match status" value="1"/>
</dbReference>
<dbReference type="InterPro" id="IPR013249">
    <property type="entry name" value="RNA_pol_sigma70_r4_t2"/>
</dbReference>